<evidence type="ECO:0000313" key="3">
    <source>
        <dbReference type="Proteomes" id="UP001055439"/>
    </source>
</evidence>
<dbReference type="AlphaFoldDB" id="A0A9E7JSC4"/>
<evidence type="ECO:0000313" key="2">
    <source>
        <dbReference type="EMBL" id="URD91633.1"/>
    </source>
</evidence>
<organism evidence="2 3">
    <name type="scientific">Musa troglodytarum</name>
    <name type="common">fe'i banana</name>
    <dbReference type="NCBI Taxonomy" id="320322"/>
    <lineage>
        <taxon>Eukaryota</taxon>
        <taxon>Viridiplantae</taxon>
        <taxon>Streptophyta</taxon>
        <taxon>Embryophyta</taxon>
        <taxon>Tracheophyta</taxon>
        <taxon>Spermatophyta</taxon>
        <taxon>Magnoliopsida</taxon>
        <taxon>Liliopsida</taxon>
        <taxon>Zingiberales</taxon>
        <taxon>Musaceae</taxon>
        <taxon>Musa</taxon>
    </lineage>
</organism>
<gene>
    <name evidence="2" type="ORF">MUK42_32807</name>
</gene>
<keyword evidence="3" id="KW-1185">Reference proteome</keyword>
<dbReference type="Proteomes" id="UP001055439">
    <property type="component" value="Chromosome 3"/>
</dbReference>
<reference evidence="2" key="1">
    <citation type="submission" date="2022-05" db="EMBL/GenBank/DDBJ databases">
        <title>The Musa troglodytarum L. genome provides insights into the mechanism of non-climacteric behaviour and enrichment of carotenoids.</title>
        <authorList>
            <person name="Wang J."/>
        </authorList>
    </citation>
    <scope>NUCLEOTIDE SEQUENCE</scope>
    <source>
        <tissue evidence="2">Leaf</tissue>
    </source>
</reference>
<sequence>MAIALRWPIYIEPRAQLPVVADKNSPIVSPLFVSSRWQKQQKKHGEHGRTDRTSSSSRNRGKRYEQEEMRL</sequence>
<feature type="region of interest" description="Disordered" evidence="1">
    <location>
        <begin position="32"/>
        <end position="71"/>
    </location>
</feature>
<dbReference type="EMBL" id="CP097505">
    <property type="protein sequence ID" value="URD91633.1"/>
    <property type="molecule type" value="Genomic_DNA"/>
</dbReference>
<evidence type="ECO:0000256" key="1">
    <source>
        <dbReference type="SAM" id="MobiDB-lite"/>
    </source>
</evidence>
<feature type="compositionally biased region" description="Basic and acidic residues" evidence="1">
    <location>
        <begin position="62"/>
        <end position="71"/>
    </location>
</feature>
<proteinExistence type="predicted"/>
<name>A0A9E7JSC4_9LILI</name>
<protein>
    <submittedName>
        <fullName evidence="2">Uncharacterized protein</fullName>
    </submittedName>
</protein>
<accession>A0A9E7JSC4</accession>